<dbReference type="InterPro" id="IPR001304">
    <property type="entry name" value="C-type_lectin-like"/>
</dbReference>
<keyword evidence="3" id="KW-1015">Disulfide bond</keyword>
<evidence type="ECO:0000256" key="2">
    <source>
        <dbReference type="ARBA" id="ARBA00022525"/>
    </source>
</evidence>
<evidence type="ECO:0000259" key="5">
    <source>
        <dbReference type="PROSITE" id="PS50041"/>
    </source>
</evidence>
<keyword evidence="2" id="KW-0964">Secreted</keyword>
<dbReference type="InterPro" id="IPR016187">
    <property type="entry name" value="CTDL_fold"/>
</dbReference>
<dbReference type="SUPFAM" id="SSF56436">
    <property type="entry name" value="C-type lectin-like"/>
    <property type="match status" value="2"/>
</dbReference>
<dbReference type="EMBL" id="JAIPUX010000521">
    <property type="protein sequence ID" value="KAH0626306.1"/>
    <property type="molecule type" value="Genomic_DNA"/>
</dbReference>
<evidence type="ECO:0000256" key="3">
    <source>
        <dbReference type="ARBA" id="ARBA00023157"/>
    </source>
</evidence>
<dbReference type="InterPro" id="IPR050111">
    <property type="entry name" value="C-type_lectin/snaclec_domain"/>
</dbReference>
<reference evidence="6 7" key="1">
    <citation type="journal article" date="2022" name="Gigascience">
        <title>A chromosome-level genome assembly and annotation of the desert horned lizard, Phrynosoma platyrhinos, provides insight into chromosomal rearrangements among reptiles.</title>
        <authorList>
            <person name="Koochekian N."/>
            <person name="Ascanio A."/>
            <person name="Farleigh K."/>
            <person name="Card D.C."/>
            <person name="Schield D.R."/>
            <person name="Castoe T.A."/>
            <person name="Jezkova T."/>
        </authorList>
    </citation>
    <scope>NUCLEOTIDE SEQUENCE [LARGE SCALE GENOMIC DNA]</scope>
    <source>
        <strain evidence="6">NK-2021</strain>
    </source>
</reference>
<feature type="domain" description="C-type lectin" evidence="5">
    <location>
        <begin position="35"/>
        <end position="134"/>
    </location>
</feature>
<evidence type="ECO:0000256" key="4">
    <source>
        <dbReference type="SAM" id="SignalP"/>
    </source>
</evidence>
<gene>
    <name evidence="6" type="ORF">JD844_001218</name>
</gene>
<name>A0ABQ7TA17_PHRPL</name>
<keyword evidence="7" id="KW-1185">Reference proteome</keyword>
<proteinExistence type="predicted"/>
<dbReference type="Pfam" id="PF00059">
    <property type="entry name" value="Lectin_C"/>
    <property type="match status" value="2"/>
</dbReference>
<dbReference type="Proteomes" id="UP000826234">
    <property type="component" value="Unassembled WGS sequence"/>
</dbReference>
<protein>
    <recommendedName>
        <fullName evidence="5">C-type lectin domain-containing protein</fullName>
    </recommendedName>
</protein>
<dbReference type="InterPro" id="IPR016186">
    <property type="entry name" value="C-type_lectin-like/link_sf"/>
</dbReference>
<organism evidence="6 7">
    <name type="scientific">Phrynosoma platyrhinos</name>
    <name type="common">Desert horned lizard</name>
    <dbReference type="NCBI Taxonomy" id="52577"/>
    <lineage>
        <taxon>Eukaryota</taxon>
        <taxon>Metazoa</taxon>
        <taxon>Chordata</taxon>
        <taxon>Craniata</taxon>
        <taxon>Vertebrata</taxon>
        <taxon>Euteleostomi</taxon>
        <taxon>Lepidosauria</taxon>
        <taxon>Squamata</taxon>
        <taxon>Bifurcata</taxon>
        <taxon>Unidentata</taxon>
        <taxon>Episquamata</taxon>
        <taxon>Toxicofera</taxon>
        <taxon>Iguania</taxon>
        <taxon>Phrynosomatidae</taxon>
        <taxon>Phrynosomatinae</taxon>
        <taxon>Phrynosoma</taxon>
    </lineage>
</organism>
<feature type="signal peptide" evidence="4">
    <location>
        <begin position="1"/>
        <end position="25"/>
    </location>
</feature>
<evidence type="ECO:0000313" key="6">
    <source>
        <dbReference type="EMBL" id="KAH0626306.1"/>
    </source>
</evidence>
<comment type="subcellular location">
    <subcellularLocation>
        <location evidence="1">Secreted</location>
    </subcellularLocation>
</comment>
<accession>A0ABQ7TA17</accession>
<feature type="chain" id="PRO_5046300395" description="C-type lectin domain-containing protein" evidence="4">
    <location>
        <begin position="26"/>
        <end position="374"/>
    </location>
</feature>
<keyword evidence="4" id="KW-0732">Signal</keyword>
<comment type="caution">
    <text evidence="6">The sequence shown here is derived from an EMBL/GenBank/DDBJ whole genome shotgun (WGS) entry which is preliminary data.</text>
</comment>
<dbReference type="Gene3D" id="3.10.100.10">
    <property type="entry name" value="Mannose-Binding Protein A, subunit A"/>
    <property type="match status" value="2"/>
</dbReference>
<evidence type="ECO:0000313" key="7">
    <source>
        <dbReference type="Proteomes" id="UP000826234"/>
    </source>
</evidence>
<sequence length="374" mass="43549">MRSIVYFLVFLITFLVSSPLGGVKADTCARDWLQYQGNCYGYFENRMTWEEAEIECQSYHRGTHLASILTVAEALVVANHISAYQNERSNVWIGLHDIRHNGKWRWSDESTYNYKAWMLGRPDNQGQNEYCVELLYLVNRSALLDGGRHQQAEESVISPISLSHHISLQVKADTCAREWLQYQGNCYGYFDMKMTWQEAEIECQSYKRGTHLASLLSHAEILVIANHISAYQTEVSDVWIGLHDIRHNGKWRWSDESTYNFKAWMVGEPKNLEKSEYCVELKHSVPERSTPIPGALEQREIRARHHKALQRKCLSEERVRNKPAVSMNLTIDKTTLREWISEFMLLLKTLDQARLFFPLLVILVTCVKETKERL</sequence>
<feature type="domain" description="C-type lectin" evidence="5">
    <location>
        <begin position="182"/>
        <end position="281"/>
    </location>
</feature>
<dbReference type="SMART" id="SM00034">
    <property type="entry name" value="CLECT"/>
    <property type="match status" value="2"/>
</dbReference>
<dbReference type="PROSITE" id="PS50041">
    <property type="entry name" value="C_TYPE_LECTIN_2"/>
    <property type="match status" value="2"/>
</dbReference>
<dbReference type="PANTHER" id="PTHR22803">
    <property type="entry name" value="MANNOSE, PHOSPHOLIPASE, LECTIN RECEPTOR RELATED"/>
    <property type="match status" value="1"/>
</dbReference>
<evidence type="ECO:0000256" key="1">
    <source>
        <dbReference type="ARBA" id="ARBA00004613"/>
    </source>
</evidence>